<reference evidence="2 3" key="1">
    <citation type="submission" date="2016-11" db="EMBL/GenBank/DDBJ databases">
        <title>The macronuclear genome of Stentor coeruleus: a giant cell with tiny introns.</title>
        <authorList>
            <person name="Slabodnick M."/>
            <person name="Ruby J.G."/>
            <person name="Reiff S.B."/>
            <person name="Swart E.C."/>
            <person name="Gosai S."/>
            <person name="Prabakaran S."/>
            <person name="Witkowska E."/>
            <person name="Larue G.E."/>
            <person name="Fisher S."/>
            <person name="Freeman R.M."/>
            <person name="Gunawardena J."/>
            <person name="Chu W."/>
            <person name="Stover N.A."/>
            <person name="Gregory B.D."/>
            <person name="Nowacki M."/>
            <person name="Derisi J."/>
            <person name="Roy S.W."/>
            <person name="Marshall W.F."/>
            <person name="Sood P."/>
        </authorList>
    </citation>
    <scope>NUCLEOTIDE SEQUENCE [LARGE SCALE GENOMIC DNA]</scope>
    <source>
        <strain evidence="2">WM001</strain>
    </source>
</reference>
<feature type="compositionally biased region" description="Basic and acidic residues" evidence="1">
    <location>
        <begin position="1"/>
        <end position="12"/>
    </location>
</feature>
<evidence type="ECO:0000313" key="2">
    <source>
        <dbReference type="EMBL" id="OMJ85088.1"/>
    </source>
</evidence>
<sequence length="261" mass="29117">MKKIENQTEKLRCQSTGTSQNSSVSSILKDPGKSKPKHNRSVRFEEPDDIPKHNDSYELPQACANQVSVSPNNSFTSSISPSRKKLYGPSPTVTSIKKGHRPSKSEIVSSDYANLIYTPIKIVNITKLQKPPEPCLSPKFHPKTLKYDFRTQDFYQKLNRFINGKTETRTSAEVVLNKNDYKLQESPEKNVNTSFVQEVKKEKNISGSVNVNRSFEASSSTFGSGRSPSKKIVKNVCGNGKRPVTSINVKYSKTSGLNVLN</sequence>
<gene>
    <name evidence="2" type="ORF">SteCoe_13675</name>
</gene>
<dbReference type="AlphaFoldDB" id="A0A1R2C7U2"/>
<evidence type="ECO:0000313" key="3">
    <source>
        <dbReference type="Proteomes" id="UP000187209"/>
    </source>
</evidence>
<feature type="compositionally biased region" description="Polar residues" evidence="1">
    <location>
        <begin position="63"/>
        <end position="81"/>
    </location>
</feature>
<comment type="caution">
    <text evidence="2">The sequence shown here is derived from an EMBL/GenBank/DDBJ whole genome shotgun (WGS) entry which is preliminary data.</text>
</comment>
<feature type="region of interest" description="Disordered" evidence="1">
    <location>
        <begin position="1"/>
        <end position="102"/>
    </location>
</feature>
<evidence type="ECO:0000256" key="1">
    <source>
        <dbReference type="SAM" id="MobiDB-lite"/>
    </source>
</evidence>
<proteinExistence type="predicted"/>
<feature type="compositionally biased region" description="Basic and acidic residues" evidence="1">
    <location>
        <begin position="42"/>
        <end position="56"/>
    </location>
</feature>
<organism evidence="2 3">
    <name type="scientific">Stentor coeruleus</name>
    <dbReference type="NCBI Taxonomy" id="5963"/>
    <lineage>
        <taxon>Eukaryota</taxon>
        <taxon>Sar</taxon>
        <taxon>Alveolata</taxon>
        <taxon>Ciliophora</taxon>
        <taxon>Postciliodesmatophora</taxon>
        <taxon>Heterotrichea</taxon>
        <taxon>Heterotrichida</taxon>
        <taxon>Stentoridae</taxon>
        <taxon>Stentor</taxon>
    </lineage>
</organism>
<feature type="compositionally biased region" description="Low complexity" evidence="1">
    <location>
        <begin position="14"/>
        <end position="26"/>
    </location>
</feature>
<dbReference type="Proteomes" id="UP000187209">
    <property type="component" value="Unassembled WGS sequence"/>
</dbReference>
<accession>A0A1R2C7U2</accession>
<dbReference type="EMBL" id="MPUH01000248">
    <property type="protein sequence ID" value="OMJ85088.1"/>
    <property type="molecule type" value="Genomic_DNA"/>
</dbReference>
<keyword evidence="3" id="KW-1185">Reference proteome</keyword>
<protein>
    <submittedName>
        <fullName evidence="2">Uncharacterized protein</fullName>
    </submittedName>
</protein>
<name>A0A1R2C7U2_9CILI</name>